<evidence type="ECO:0000313" key="2">
    <source>
        <dbReference type="Proteomes" id="UP000238937"/>
    </source>
</evidence>
<comment type="caution">
    <text evidence="1">The sequence shown here is derived from an EMBL/GenBank/DDBJ whole genome shotgun (WGS) entry which is preliminary data.</text>
</comment>
<organism evidence="1 2">
    <name type="scientific">Chamaesiphon polymorphus CCALA 037</name>
    <dbReference type="NCBI Taxonomy" id="2107692"/>
    <lineage>
        <taxon>Bacteria</taxon>
        <taxon>Bacillati</taxon>
        <taxon>Cyanobacteriota</taxon>
        <taxon>Cyanophyceae</taxon>
        <taxon>Gomontiellales</taxon>
        <taxon>Chamaesiphonaceae</taxon>
        <taxon>Chamaesiphon</taxon>
    </lineage>
</organism>
<dbReference type="Proteomes" id="UP000238937">
    <property type="component" value="Unassembled WGS sequence"/>
</dbReference>
<name>A0A2T1GKL8_9CYAN</name>
<evidence type="ECO:0000313" key="1">
    <source>
        <dbReference type="EMBL" id="PSB58276.1"/>
    </source>
</evidence>
<sequence>MLGRIRSYLAIAILAPITILLPAIPPVIAQANVLPKAVANSVKQDLVRRFQVPSASLKVQSFSQQTWSDGCLGLAKTDEVCTQAIVNGWRVEATDGSQSYFYRTDNTGKNLRTETSPQAVLPLPVARKLRQFANRELGIAIEKIQVTAIAPRTFDGCLGIVTPNRACTKIALSGWQAVLTNGRRSWVYHLDRNASRIVQNTAASNAIAPVAISFASADAALEPNILFSSSTSGDITGRTTIATLATDGKVTRLITAPNIRSRPVLLRTLTPTQLDRFKALLSRQGFANLNGLSYLTSASVADVPTVTLQGIGSSTSYTSIEKQRIPKSLQSIVTAWESIAK</sequence>
<gene>
    <name evidence="1" type="ORF">C7B77_05320</name>
</gene>
<keyword evidence="2" id="KW-1185">Reference proteome</keyword>
<dbReference type="OrthoDB" id="3723110at2"/>
<dbReference type="AlphaFoldDB" id="A0A2T1GKL8"/>
<protein>
    <submittedName>
        <fullName evidence="1">Uncharacterized protein</fullName>
    </submittedName>
</protein>
<dbReference type="RefSeq" id="WP_106301070.1">
    <property type="nucleotide sequence ID" value="NZ_PVWO01000041.1"/>
</dbReference>
<dbReference type="EMBL" id="PVWO01000041">
    <property type="protein sequence ID" value="PSB58276.1"/>
    <property type="molecule type" value="Genomic_DNA"/>
</dbReference>
<proteinExistence type="predicted"/>
<accession>A0A2T1GKL8</accession>
<reference evidence="1 2" key="1">
    <citation type="submission" date="2018-03" db="EMBL/GenBank/DDBJ databases">
        <title>The ancient ancestry and fast evolution of plastids.</title>
        <authorList>
            <person name="Moore K.R."/>
            <person name="Magnabosco C."/>
            <person name="Momper L."/>
            <person name="Gold D.A."/>
            <person name="Bosak T."/>
            <person name="Fournier G.P."/>
        </authorList>
    </citation>
    <scope>NUCLEOTIDE SEQUENCE [LARGE SCALE GENOMIC DNA]</scope>
    <source>
        <strain evidence="1 2">CCALA 037</strain>
    </source>
</reference>